<dbReference type="VEuPathDB" id="FungiDB:DFL_000826"/>
<evidence type="ECO:0000313" key="1">
    <source>
        <dbReference type="EMBL" id="RVD89836.1"/>
    </source>
</evidence>
<comment type="caution">
    <text evidence="1">The sequence shown here is derived from an EMBL/GenBank/DDBJ whole genome shotgun (WGS) entry which is preliminary data.</text>
</comment>
<dbReference type="OrthoDB" id="5299450at2759"/>
<accession>A0A437AFC6</accession>
<evidence type="ECO:0000313" key="2">
    <source>
        <dbReference type="Proteomes" id="UP000283090"/>
    </source>
</evidence>
<protein>
    <submittedName>
        <fullName evidence="1">Uncharacterized protein</fullName>
    </submittedName>
</protein>
<dbReference type="Proteomes" id="UP000283090">
    <property type="component" value="Unassembled WGS sequence"/>
</dbReference>
<dbReference type="EMBL" id="SAEB01000001">
    <property type="protein sequence ID" value="RVD89836.1"/>
    <property type="molecule type" value="Genomic_DNA"/>
</dbReference>
<sequence length="251" mass="28193">MGAWTCSSLNGFYMRRGKVVETRATAIRRIERGAWRNYQKLIPILYNAKQQPEEFHLQIIPAYPFIGTNISSNLLNSSIYVMSNLQRLRVTFTRRTKLLSPLGTDPVPGALYKLLGSCKNSLKALWLDLLASYSAPDPGLTDLNCILGGDKVTPIVFPKLEELLIRNLIAPAADLERLIKSHKGLRCLRLSQVSIYAHAYDWQKFFTDIINPSNIDKLWLYRVGSSLKNITNPETSSANEFNNGGFSPSAT</sequence>
<dbReference type="RefSeq" id="XP_067495380.1">
    <property type="nucleotide sequence ID" value="XM_067637970.1"/>
</dbReference>
<name>A0A437AFC6_ARTFL</name>
<reference evidence="1 2" key="1">
    <citation type="submission" date="2019-01" db="EMBL/GenBank/DDBJ databases">
        <title>Intercellular communication is required for trap formation in the nematode-trapping fungus Duddingtonia flagrans.</title>
        <authorList>
            <person name="Youssar L."/>
            <person name="Wernet V."/>
            <person name="Hensel N."/>
            <person name="Hildebrandt H.-G."/>
            <person name="Fischer R."/>
        </authorList>
    </citation>
    <scope>NUCLEOTIDE SEQUENCE [LARGE SCALE GENOMIC DNA]</scope>
    <source>
        <strain evidence="1 2">CBS H-5679</strain>
    </source>
</reference>
<proteinExistence type="predicted"/>
<dbReference type="AlphaFoldDB" id="A0A437AFC6"/>
<dbReference type="GeneID" id="93583137"/>
<organism evidence="1 2">
    <name type="scientific">Arthrobotrys flagrans</name>
    <name type="common">Nematode-trapping fungus</name>
    <name type="synonym">Trichothecium flagrans</name>
    <dbReference type="NCBI Taxonomy" id="97331"/>
    <lineage>
        <taxon>Eukaryota</taxon>
        <taxon>Fungi</taxon>
        <taxon>Dikarya</taxon>
        <taxon>Ascomycota</taxon>
        <taxon>Pezizomycotina</taxon>
        <taxon>Orbiliomycetes</taxon>
        <taxon>Orbiliales</taxon>
        <taxon>Orbiliaceae</taxon>
        <taxon>Arthrobotrys</taxon>
    </lineage>
</organism>
<keyword evidence="2" id="KW-1185">Reference proteome</keyword>
<gene>
    <name evidence="1" type="ORF">DFL_000826</name>
</gene>